<evidence type="ECO:0000313" key="3">
    <source>
        <dbReference type="EMBL" id="KAK2165959.1"/>
    </source>
</evidence>
<evidence type="ECO:0000256" key="1">
    <source>
        <dbReference type="SAM" id="Coils"/>
    </source>
</evidence>
<feature type="compositionally biased region" description="Basic and acidic residues" evidence="2">
    <location>
        <begin position="636"/>
        <end position="647"/>
    </location>
</feature>
<feature type="region of interest" description="Disordered" evidence="2">
    <location>
        <begin position="636"/>
        <end position="666"/>
    </location>
</feature>
<evidence type="ECO:0008006" key="5">
    <source>
        <dbReference type="Google" id="ProtNLM"/>
    </source>
</evidence>
<dbReference type="PANTHER" id="PTHR43696">
    <property type="entry name" value="COILED-COIL DOMAIN-CONTAINING PROTEIN 157"/>
    <property type="match status" value="1"/>
</dbReference>
<sequence>MAHLLGSRFCIESLRSDVTDLQEAIIDVFSRVGPIRLPSWKYPDKTSSDLDLTELLEIHDYSDDEEERQLAHIVLLELVIDRLVLLLQSMSKYTEQTLHTNSIGNQSAQHTSSTSIGLIVKKFWCKMVQLGSFIHQIHTENKNKSRIVADLEASLSKVMHDESASCSTGQQHVRLPLNDADASRLLSGTVSSTSNYSISRDECIKATQTLETAFVPCESCDLVQRHFRQVGDMVINVCNTQDLPCSLIQHKSKVEKLDWLCGTDVARWATEQNKDLARINKHISDLQSARDCLQKDLEKERTTNQQLMRRLSDCAKEILLERETQSVQQQQYEAKIRTVEKKSQDEVCQVQRENTTLEKTIKQLQRQVEAIKKQIDDQENIIQELEITKQQLVTDMEEKMLDKVQQVENELHLTKLQLEGVKDQLETAKKELKREKAKNKSINKQTESMQDKQGSLIQRLDVLDLENEELRNQIIELEEQKEQLEEKVEALKDNKRQLKHQLEEEKRIARTLTLEKEKLQKTVEQVKTDLHQMEIQVQDTQEHERLLVEYPDLNGPVNPDISGTGNIMQDMENQIKANVIRIKVLEEQNTKLRNSITKLLSVHQSDKSQIPIQPVALWNMKESIVDNDLCSSASCDTERFQSDHGDKSNSLSPSKDTFRGAAKQSGNKFEVQQNFIVSRGVKANHSRPPSGKLMKGSTKQITSSINTYKQLKKAGLLKVGQIPDNIVQHSDKDYQPQEIFSCPKCDKMYSTSHDLELHKSYCFGGI</sequence>
<evidence type="ECO:0000256" key="2">
    <source>
        <dbReference type="SAM" id="MobiDB-lite"/>
    </source>
</evidence>
<organism evidence="3 4">
    <name type="scientific">Paralvinella palmiformis</name>
    <dbReference type="NCBI Taxonomy" id="53620"/>
    <lineage>
        <taxon>Eukaryota</taxon>
        <taxon>Metazoa</taxon>
        <taxon>Spiralia</taxon>
        <taxon>Lophotrochozoa</taxon>
        <taxon>Annelida</taxon>
        <taxon>Polychaeta</taxon>
        <taxon>Sedentaria</taxon>
        <taxon>Canalipalpata</taxon>
        <taxon>Terebellida</taxon>
        <taxon>Terebelliformia</taxon>
        <taxon>Alvinellidae</taxon>
        <taxon>Paralvinella</taxon>
    </lineage>
</organism>
<dbReference type="Proteomes" id="UP001208570">
    <property type="component" value="Unassembled WGS sequence"/>
</dbReference>
<keyword evidence="1" id="KW-0175">Coiled coil</keyword>
<gene>
    <name evidence="3" type="ORF">LSH36_44g14030</name>
</gene>
<name>A0AAD9K6W9_9ANNE</name>
<protein>
    <recommendedName>
        <fullName evidence="5">Coiled-coil domain-containing protein 157</fullName>
    </recommendedName>
</protein>
<dbReference type="AlphaFoldDB" id="A0AAD9K6W9"/>
<feature type="coiled-coil region" evidence="1">
    <location>
        <begin position="276"/>
        <end position="317"/>
    </location>
</feature>
<evidence type="ECO:0000313" key="4">
    <source>
        <dbReference type="Proteomes" id="UP001208570"/>
    </source>
</evidence>
<accession>A0AAD9K6W9</accession>
<feature type="coiled-coil region" evidence="1">
    <location>
        <begin position="354"/>
        <end position="543"/>
    </location>
</feature>
<dbReference type="InterPro" id="IPR029681">
    <property type="entry name" value="CCDC157"/>
</dbReference>
<dbReference type="PANTHER" id="PTHR43696:SF9">
    <property type="entry name" value="COILED-COIL DOMAIN-CONTAINING PROTEIN 157"/>
    <property type="match status" value="1"/>
</dbReference>
<dbReference type="EMBL" id="JAODUP010000044">
    <property type="protein sequence ID" value="KAK2165959.1"/>
    <property type="molecule type" value="Genomic_DNA"/>
</dbReference>
<proteinExistence type="predicted"/>
<feature type="coiled-coil region" evidence="1">
    <location>
        <begin position="568"/>
        <end position="602"/>
    </location>
</feature>
<keyword evidence="4" id="KW-1185">Reference proteome</keyword>
<reference evidence="3" key="1">
    <citation type="journal article" date="2023" name="Mol. Biol. Evol.">
        <title>Third-Generation Sequencing Reveals the Adaptive Role of the Epigenome in Three Deep-Sea Polychaetes.</title>
        <authorList>
            <person name="Perez M."/>
            <person name="Aroh O."/>
            <person name="Sun Y."/>
            <person name="Lan Y."/>
            <person name="Juniper S.K."/>
            <person name="Young C.R."/>
            <person name="Angers B."/>
            <person name="Qian P.Y."/>
        </authorList>
    </citation>
    <scope>NUCLEOTIDE SEQUENCE</scope>
    <source>
        <strain evidence="3">P08H-3</strain>
    </source>
</reference>
<comment type="caution">
    <text evidence="3">The sequence shown here is derived from an EMBL/GenBank/DDBJ whole genome shotgun (WGS) entry which is preliminary data.</text>
</comment>